<comment type="caution">
    <text evidence="1">The sequence shown here is derived from an EMBL/GenBank/DDBJ whole genome shotgun (WGS) entry which is preliminary data.</text>
</comment>
<sequence length="156" mass="18040">MLAAFQLLQIAPLNNMKAQLEEIAIGQVASVLCVASTIYSSPLRNYKHFPVLPILPYPPHSDSKIIGFDDLHFHYDYRFWWDGLAEEVFNDLIYETPDDWPSRIQRAEDVIGEPFLKKMVCVREMPFLAPSYSFIPDLEEAYKDHTLVNDICPHQP</sequence>
<gene>
    <name evidence="1" type="ORF">E5S67_04519</name>
</gene>
<protein>
    <submittedName>
        <fullName evidence="1">Uncharacterized protein</fullName>
    </submittedName>
</protein>
<accession>A0ABX2D2B4</accession>
<evidence type="ECO:0000313" key="1">
    <source>
        <dbReference type="EMBL" id="NQE36754.1"/>
    </source>
</evidence>
<dbReference type="RefSeq" id="WP_172190619.1">
    <property type="nucleotide sequence ID" value="NZ_CAWPPK010000314.1"/>
</dbReference>
<keyword evidence="2" id="KW-1185">Reference proteome</keyword>
<dbReference type="Proteomes" id="UP000702425">
    <property type="component" value="Unassembled WGS sequence"/>
</dbReference>
<organism evidence="1 2">
    <name type="scientific">Microcoleus asticus IPMA8</name>
    <dbReference type="NCBI Taxonomy" id="2563858"/>
    <lineage>
        <taxon>Bacteria</taxon>
        <taxon>Bacillati</taxon>
        <taxon>Cyanobacteriota</taxon>
        <taxon>Cyanophyceae</taxon>
        <taxon>Oscillatoriophycideae</taxon>
        <taxon>Oscillatoriales</taxon>
        <taxon>Microcoleaceae</taxon>
        <taxon>Microcoleus</taxon>
        <taxon>Microcoleus asticus</taxon>
    </lineage>
</organism>
<dbReference type="EMBL" id="SRRZ01000096">
    <property type="protein sequence ID" value="NQE36754.1"/>
    <property type="molecule type" value="Genomic_DNA"/>
</dbReference>
<evidence type="ECO:0000313" key="2">
    <source>
        <dbReference type="Proteomes" id="UP000702425"/>
    </source>
</evidence>
<name>A0ABX2D2B4_9CYAN</name>
<reference evidence="1 2" key="1">
    <citation type="journal article" date="2020" name="Sci. Rep.">
        <title>A novel cyanobacterial geosmin producer, revising GeoA distribution and dispersion patterns in Bacteria.</title>
        <authorList>
            <person name="Churro C."/>
            <person name="Semedo-Aguiar A.P."/>
            <person name="Silva A.D."/>
            <person name="Pereira-Leal J.B."/>
            <person name="Leite R.B."/>
        </authorList>
    </citation>
    <scope>NUCLEOTIDE SEQUENCE [LARGE SCALE GENOMIC DNA]</scope>
    <source>
        <strain evidence="1 2">IPMA8</strain>
    </source>
</reference>
<proteinExistence type="predicted"/>